<keyword evidence="1" id="KW-0489">Methyltransferase</keyword>
<evidence type="ECO:0000313" key="2">
    <source>
        <dbReference type="Proteomes" id="UP000244932"/>
    </source>
</evidence>
<keyword evidence="2" id="KW-1185">Reference proteome</keyword>
<dbReference type="OrthoDB" id="9816424at2"/>
<keyword evidence="1" id="KW-0808">Transferase</keyword>
<dbReference type="Proteomes" id="UP000244932">
    <property type="component" value="Unassembled WGS sequence"/>
</dbReference>
<name>A0A2R8AET4_9RHOB</name>
<accession>A0A2R8AET4</accession>
<reference evidence="1 2" key="1">
    <citation type="submission" date="2018-03" db="EMBL/GenBank/DDBJ databases">
        <authorList>
            <person name="Keele B.F."/>
        </authorList>
    </citation>
    <scope>NUCLEOTIDE SEQUENCE [LARGE SCALE GENOMIC DNA]</scope>
    <source>
        <strain evidence="1 2">CeCT 8812</strain>
    </source>
</reference>
<dbReference type="EMBL" id="OMKW01000004">
    <property type="protein sequence ID" value="SPF30717.1"/>
    <property type="molecule type" value="Genomic_DNA"/>
</dbReference>
<sequence>MRMSYFDDYLTRTGLPTLTRWQHYFDIFDRELSGHRDAPVSFLEIGVFKGGSLPMWRDFFHEDSSLTFVDIDEACRKLQIDGTTVEIGHQADPAFVAQLARTHGPFDIVIDDGSHINHHQIASFELFWPHMRDGSLYIVEDCHTSYWPGFGGGYRNEASFIEYAKRLIDKMHSWYTDQDKLFGFSELARQIGSIRFYDSVVVIEKQLKTGRPTTLTFENGKVALSEKALDIRGRQSVFKGRDGA</sequence>
<dbReference type="Pfam" id="PF13578">
    <property type="entry name" value="Methyltransf_24"/>
    <property type="match status" value="1"/>
</dbReference>
<dbReference type="InterPro" id="IPR029063">
    <property type="entry name" value="SAM-dependent_MTases_sf"/>
</dbReference>
<proteinExistence type="predicted"/>
<dbReference type="GO" id="GO:0030770">
    <property type="term" value="F:demethylmacrocin O-methyltransferase activity"/>
    <property type="evidence" value="ECO:0007669"/>
    <property type="project" value="UniProtKB-EC"/>
</dbReference>
<dbReference type="AlphaFoldDB" id="A0A2R8AET4"/>
<dbReference type="SUPFAM" id="SSF53335">
    <property type="entry name" value="S-adenosyl-L-methionine-dependent methyltransferases"/>
    <property type="match status" value="1"/>
</dbReference>
<protein>
    <submittedName>
        <fullName evidence="1">Demethylmacrocin O-methyltransferase</fullName>
        <ecNumber evidence="1">2.1.1.102</ecNumber>
    </submittedName>
</protein>
<organism evidence="1 2">
    <name type="scientific">Pontivivens insulae</name>
    <dbReference type="NCBI Taxonomy" id="1639689"/>
    <lineage>
        <taxon>Bacteria</taxon>
        <taxon>Pseudomonadati</taxon>
        <taxon>Pseudomonadota</taxon>
        <taxon>Alphaproteobacteria</taxon>
        <taxon>Rhodobacterales</taxon>
        <taxon>Paracoccaceae</taxon>
        <taxon>Pontivivens</taxon>
    </lineage>
</organism>
<dbReference type="EC" id="2.1.1.102" evidence="1"/>
<dbReference type="Gene3D" id="3.40.50.150">
    <property type="entry name" value="Vaccinia Virus protein VP39"/>
    <property type="match status" value="1"/>
</dbReference>
<evidence type="ECO:0000313" key="1">
    <source>
        <dbReference type="EMBL" id="SPF30717.1"/>
    </source>
</evidence>
<gene>
    <name evidence="1" type="primary">tylE</name>
    <name evidence="1" type="ORF">POI8812_03059</name>
</gene>
<dbReference type="GO" id="GO:0032259">
    <property type="term" value="P:methylation"/>
    <property type="evidence" value="ECO:0007669"/>
    <property type="project" value="UniProtKB-KW"/>
</dbReference>